<dbReference type="PANTHER" id="PTHR35072">
    <property type="entry name" value="COILED-COIL DOMAIN-CONTAINING PROTEIN 91"/>
    <property type="match status" value="1"/>
</dbReference>
<dbReference type="Proteomes" id="UP001634394">
    <property type="component" value="Unassembled WGS sequence"/>
</dbReference>
<keyword evidence="1" id="KW-0175">Coiled coil</keyword>
<keyword evidence="3" id="KW-1185">Reference proteome</keyword>
<evidence type="ECO:0000256" key="1">
    <source>
        <dbReference type="SAM" id="Coils"/>
    </source>
</evidence>
<dbReference type="AlphaFoldDB" id="A0ABD3U1P9"/>
<accession>A0ABD3U1P9</accession>
<dbReference type="InterPro" id="IPR034592">
    <property type="entry name" value="CCDC91"/>
</dbReference>
<dbReference type="PANTHER" id="PTHR35072:SF1">
    <property type="entry name" value="COILED-COIL DOMAIN-CONTAINING PROTEIN 91"/>
    <property type="match status" value="1"/>
</dbReference>
<protein>
    <recommendedName>
        <fullName evidence="4">Coiled-coil domain containing 91</fullName>
    </recommendedName>
</protein>
<comment type="caution">
    <text evidence="2">The sequence shown here is derived from an EMBL/GenBank/DDBJ whole genome shotgun (WGS) entry which is preliminary data.</text>
</comment>
<feature type="coiled-coil region" evidence="1">
    <location>
        <begin position="396"/>
        <end position="442"/>
    </location>
</feature>
<feature type="coiled-coil region" evidence="1">
    <location>
        <begin position="253"/>
        <end position="312"/>
    </location>
</feature>
<sequence>MAQHIGQIEEEDDFGGFEAAEVHVVDLEANPSPWAIFPPTVPVQPDLLCSQNHFPRHLDTPNTVDITSGAAASLGASGHSSDNQDALEDEFDLERNLHNSPESDQDANLANEILDGSFRSALSSQLGASFVPHVQDNSVPIVAGLDLDPGIGAGQQRADNSMQRQFAHELFCFDGPSANGNFNASAEEASNASHCSSSQQYDDSRHGVMDFKSHDLSHDLGHWSVERGQRSVGTEDSSARVIGSDSINEKTLLQNAEEEKLSVQKELENLLTENRHLSEQLKEVQTMKEQAQKKLEEIQAKHKEQLGELRQAGHDALAVIVEEYKELMKVTVLQQQEMCEVRLRERLTEETQRFQEVLEEQKEKFQMLLRENQVSHKAKIQESISEQCEKEKEGFETFLTNERQKSEAKLEKAIQEEKASLAEQVEQIVKEERTKAEEELKKAKLFNIFIKDVLKNATLQTTPPNFLPDHSPPNFLPPLCQTNKNYSLKSKTIYILKS</sequence>
<reference evidence="2 3" key="1">
    <citation type="submission" date="2024-11" db="EMBL/GenBank/DDBJ databases">
        <title>Chromosome-level genome assembly of the freshwater bivalve Anodonta woodiana.</title>
        <authorList>
            <person name="Chen X."/>
        </authorList>
    </citation>
    <scope>NUCLEOTIDE SEQUENCE [LARGE SCALE GENOMIC DNA]</scope>
    <source>
        <strain evidence="2">MN2024</strain>
        <tissue evidence="2">Gills</tissue>
    </source>
</reference>
<proteinExistence type="predicted"/>
<evidence type="ECO:0008006" key="4">
    <source>
        <dbReference type="Google" id="ProtNLM"/>
    </source>
</evidence>
<organism evidence="2 3">
    <name type="scientific">Sinanodonta woodiana</name>
    <name type="common">Chinese pond mussel</name>
    <name type="synonym">Anodonta woodiana</name>
    <dbReference type="NCBI Taxonomy" id="1069815"/>
    <lineage>
        <taxon>Eukaryota</taxon>
        <taxon>Metazoa</taxon>
        <taxon>Spiralia</taxon>
        <taxon>Lophotrochozoa</taxon>
        <taxon>Mollusca</taxon>
        <taxon>Bivalvia</taxon>
        <taxon>Autobranchia</taxon>
        <taxon>Heteroconchia</taxon>
        <taxon>Palaeoheterodonta</taxon>
        <taxon>Unionida</taxon>
        <taxon>Unionoidea</taxon>
        <taxon>Unionidae</taxon>
        <taxon>Unioninae</taxon>
        <taxon>Sinanodonta</taxon>
    </lineage>
</organism>
<evidence type="ECO:0000313" key="3">
    <source>
        <dbReference type="Proteomes" id="UP001634394"/>
    </source>
</evidence>
<feature type="coiled-coil region" evidence="1">
    <location>
        <begin position="344"/>
        <end position="371"/>
    </location>
</feature>
<gene>
    <name evidence="2" type="ORF">ACJMK2_020827</name>
</gene>
<name>A0ABD3U1P9_SINWO</name>
<dbReference type="EMBL" id="JBJQND010000017">
    <property type="protein sequence ID" value="KAL3842846.1"/>
    <property type="molecule type" value="Genomic_DNA"/>
</dbReference>
<evidence type="ECO:0000313" key="2">
    <source>
        <dbReference type="EMBL" id="KAL3842846.1"/>
    </source>
</evidence>